<reference evidence="1 2" key="1">
    <citation type="submission" date="2015-01" db="EMBL/GenBank/DDBJ databases">
        <title>Evolution of Trichinella species and genotypes.</title>
        <authorList>
            <person name="Korhonen P.K."/>
            <person name="Edoardo P."/>
            <person name="Giuseppe L.R."/>
            <person name="Gasser R.B."/>
        </authorList>
    </citation>
    <scope>NUCLEOTIDE SEQUENCE [LARGE SCALE GENOMIC DNA]</scope>
    <source>
        <strain evidence="1">ISS588</strain>
    </source>
</reference>
<protein>
    <submittedName>
        <fullName evidence="1">Uncharacterized protein</fullName>
    </submittedName>
</protein>
<dbReference type="EMBL" id="JYDS01000013">
    <property type="protein sequence ID" value="KRZ32841.1"/>
    <property type="molecule type" value="Genomic_DNA"/>
</dbReference>
<gene>
    <name evidence="1" type="ORF">T4B_14968</name>
</gene>
<comment type="caution">
    <text evidence="1">The sequence shown here is derived from an EMBL/GenBank/DDBJ whole genome shotgun (WGS) entry which is preliminary data.</text>
</comment>
<proteinExistence type="predicted"/>
<sequence length="116" mass="13633">MDITYTYTYTHIQLKDRKNGYHYQCISILYATWAKSSVHRQKADNCFKQEAESTATLNQSSVKVDASWPQQRRLFFIFSHLMLMFLCECSNDDRCHRTSSVVSETSHSELNNLRII</sequence>
<evidence type="ECO:0000313" key="1">
    <source>
        <dbReference type="EMBL" id="KRZ32841.1"/>
    </source>
</evidence>
<dbReference type="AlphaFoldDB" id="A0A0V1JD06"/>
<accession>A0A0V1JD06</accession>
<dbReference type="Proteomes" id="UP000054805">
    <property type="component" value="Unassembled WGS sequence"/>
</dbReference>
<organism evidence="1 2">
    <name type="scientific">Trichinella pseudospiralis</name>
    <name type="common">Parasitic roundworm</name>
    <dbReference type="NCBI Taxonomy" id="6337"/>
    <lineage>
        <taxon>Eukaryota</taxon>
        <taxon>Metazoa</taxon>
        <taxon>Ecdysozoa</taxon>
        <taxon>Nematoda</taxon>
        <taxon>Enoplea</taxon>
        <taxon>Dorylaimia</taxon>
        <taxon>Trichinellida</taxon>
        <taxon>Trichinellidae</taxon>
        <taxon>Trichinella</taxon>
    </lineage>
</organism>
<evidence type="ECO:0000313" key="2">
    <source>
        <dbReference type="Proteomes" id="UP000054805"/>
    </source>
</evidence>
<keyword evidence="2" id="KW-1185">Reference proteome</keyword>
<name>A0A0V1JD06_TRIPS</name>